<reference evidence="8" key="1">
    <citation type="journal article" date="2013" name="Extremophiles">
        <title>Proteinivorax tanatarense gen. nov., sp. nov., an anaerobic, haloalkaliphilic, proteolytic bacterium isolated from a decaying algal bloom, and proposal of Proteinivoraceae fam. nov.</title>
        <authorList>
            <person name="Kevbrin V."/>
            <person name="Boltyanskaya Y."/>
            <person name="Zhilina T."/>
            <person name="Kolganova T."/>
            <person name="Lavrentjeva E."/>
            <person name="Kuznetsov B."/>
        </authorList>
    </citation>
    <scope>NUCLEOTIDE SEQUENCE</scope>
    <source>
        <strain evidence="8">Z-910T</strain>
    </source>
</reference>
<dbReference type="RefSeq" id="WP_350344653.1">
    <property type="nucleotide sequence ID" value="NZ_CP158367.1"/>
</dbReference>
<dbReference type="PANTHER" id="PTHR30474">
    <property type="entry name" value="CELL CYCLE PROTEIN"/>
    <property type="match status" value="1"/>
</dbReference>
<keyword evidence="3 7" id="KW-0812">Transmembrane</keyword>
<feature type="transmembrane region" description="Helical" evidence="7">
    <location>
        <begin position="229"/>
        <end position="248"/>
    </location>
</feature>
<sequence>MIKRKTPDFGMLLVTFILLGIGLVMVYSSTAVLSLNNFGTSFYYLKRQVLFVILGLICMYICMCLNYWKWKQLLKILFLLNFAFLLLVLIPGVGHEVGGATRWINLGFMRFQPSDLTKFVTVLFTANYLSSRDERVKNFFGGTLPLMIVLGITFALIMQQPDFGTGMTIVGFVGIMLFIAGAPFKQLVPLGVVGVSGLLVIAQLAPYRLQRMTVFWDPWVDPLGSGYQIIQSLYAVVGGGLTGVGLGASKQKMDYLPEGQTDFIFSILTEELGFLGGTFVIVLFCLFTWRGFKIAAAAPDRFSYLLAVGLTVMISFQAFINIGVAIAMLPTTGLTLPLISFGGTSLLITLSSIGVILNISRFSTE</sequence>
<dbReference type="Pfam" id="PF01098">
    <property type="entry name" value="FTSW_RODA_SPOVE"/>
    <property type="match status" value="1"/>
</dbReference>
<keyword evidence="5 7" id="KW-1133">Transmembrane helix</keyword>
<feature type="transmembrane region" description="Helical" evidence="7">
    <location>
        <begin position="304"/>
        <end position="329"/>
    </location>
</feature>
<dbReference type="GO" id="GO:0015648">
    <property type="term" value="F:lipid-linked peptidoglycan transporter activity"/>
    <property type="evidence" value="ECO:0007669"/>
    <property type="project" value="TreeGrafter"/>
</dbReference>
<feature type="transmembrane region" description="Helical" evidence="7">
    <location>
        <begin position="73"/>
        <end position="93"/>
    </location>
</feature>
<dbReference type="InterPro" id="IPR013437">
    <property type="entry name" value="FtsW"/>
</dbReference>
<evidence type="ECO:0000256" key="6">
    <source>
        <dbReference type="ARBA" id="ARBA00023136"/>
    </source>
</evidence>
<keyword evidence="6 7" id="KW-0472">Membrane</keyword>
<dbReference type="GO" id="GO:0051301">
    <property type="term" value="P:cell division"/>
    <property type="evidence" value="ECO:0007669"/>
    <property type="project" value="InterPro"/>
</dbReference>
<feature type="transmembrane region" description="Helical" evidence="7">
    <location>
        <begin position="272"/>
        <end position="292"/>
    </location>
</feature>
<organism evidence="8">
    <name type="scientific">Proteinivorax tanatarense</name>
    <dbReference type="NCBI Taxonomy" id="1260629"/>
    <lineage>
        <taxon>Bacteria</taxon>
        <taxon>Bacillati</taxon>
        <taxon>Bacillota</taxon>
        <taxon>Clostridia</taxon>
        <taxon>Eubacteriales</taxon>
        <taxon>Proteinivoracaceae</taxon>
        <taxon>Proteinivorax</taxon>
    </lineage>
</organism>
<dbReference type="GO" id="GO:0005886">
    <property type="term" value="C:plasma membrane"/>
    <property type="evidence" value="ECO:0007669"/>
    <property type="project" value="UniProtKB-SubCell"/>
</dbReference>
<feature type="transmembrane region" description="Helical" evidence="7">
    <location>
        <begin position="9"/>
        <end position="29"/>
    </location>
</feature>
<evidence type="ECO:0000256" key="1">
    <source>
        <dbReference type="ARBA" id="ARBA00004651"/>
    </source>
</evidence>
<dbReference type="AlphaFoldDB" id="A0AAU7VPP9"/>
<dbReference type="PANTHER" id="PTHR30474:SF13">
    <property type="entry name" value="STAGE V SPORULATION PROTEIN E"/>
    <property type="match status" value="1"/>
</dbReference>
<reference evidence="8" key="2">
    <citation type="submission" date="2024-06" db="EMBL/GenBank/DDBJ databases">
        <authorList>
            <person name="Petrova K.O."/>
            <person name="Toshchakov S.V."/>
            <person name="Boltjanskaja Y.V."/>
            <person name="Kevbrin V."/>
        </authorList>
    </citation>
    <scope>NUCLEOTIDE SEQUENCE</scope>
    <source>
        <strain evidence="8">Z-910T</strain>
    </source>
</reference>
<dbReference type="GO" id="GO:0008360">
    <property type="term" value="P:regulation of cell shape"/>
    <property type="evidence" value="ECO:0007669"/>
    <property type="project" value="UniProtKB-KW"/>
</dbReference>
<comment type="subcellular location">
    <subcellularLocation>
        <location evidence="1">Cell membrane</location>
        <topology evidence="1">Multi-pass membrane protein</topology>
    </subcellularLocation>
</comment>
<dbReference type="GO" id="GO:0009252">
    <property type="term" value="P:peptidoglycan biosynthetic process"/>
    <property type="evidence" value="ECO:0007669"/>
    <property type="project" value="InterPro"/>
</dbReference>
<dbReference type="EMBL" id="CP158367">
    <property type="protein sequence ID" value="XBX75918.1"/>
    <property type="molecule type" value="Genomic_DNA"/>
</dbReference>
<evidence type="ECO:0000256" key="4">
    <source>
        <dbReference type="ARBA" id="ARBA00022960"/>
    </source>
</evidence>
<evidence type="ECO:0000256" key="7">
    <source>
        <dbReference type="SAM" id="Phobius"/>
    </source>
</evidence>
<evidence type="ECO:0000256" key="3">
    <source>
        <dbReference type="ARBA" id="ARBA00022692"/>
    </source>
</evidence>
<dbReference type="GO" id="GO:0032153">
    <property type="term" value="C:cell division site"/>
    <property type="evidence" value="ECO:0007669"/>
    <property type="project" value="TreeGrafter"/>
</dbReference>
<protein>
    <submittedName>
        <fullName evidence="8">Lipid II flippase FtsW</fullName>
    </submittedName>
</protein>
<evidence type="ECO:0000256" key="5">
    <source>
        <dbReference type="ARBA" id="ARBA00022989"/>
    </source>
</evidence>
<evidence type="ECO:0000256" key="2">
    <source>
        <dbReference type="ARBA" id="ARBA00022475"/>
    </source>
</evidence>
<accession>A0AAU7VPP9</accession>
<feature type="transmembrane region" description="Helical" evidence="7">
    <location>
        <begin position="335"/>
        <end position="359"/>
    </location>
</feature>
<feature type="transmembrane region" description="Helical" evidence="7">
    <location>
        <begin position="139"/>
        <end position="158"/>
    </location>
</feature>
<keyword evidence="2" id="KW-1003">Cell membrane</keyword>
<feature type="transmembrane region" description="Helical" evidence="7">
    <location>
        <begin position="190"/>
        <end position="209"/>
    </location>
</feature>
<gene>
    <name evidence="8" type="primary">ftsW</name>
    <name evidence="8" type="ORF">PRVXT_001080</name>
</gene>
<dbReference type="NCBIfam" id="TIGR02614">
    <property type="entry name" value="ftsW"/>
    <property type="match status" value="1"/>
</dbReference>
<feature type="transmembrane region" description="Helical" evidence="7">
    <location>
        <begin position="165"/>
        <end position="184"/>
    </location>
</feature>
<keyword evidence="4" id="KW-0133">Cell shape</keyword>
<dbReference type="InterPro" id="IPR001182">
    <property type="entry name" value="FtsW/RodA"/>
</dbReference>
<evidence type="ECO:0000313" key="8">
    <source>
        <dbReference type="EMBL" id="XBX75918.1"/>
    </source>
</evidence>
<feature type="transmembrane region" description="Helical" evidence="7">
    <location>
        <begin position="49"/>
        <end position="68"/>
    </location>
</feature>
<name>A0AAU7VPP9_9FIRM</name>
<proteinExistence type="predicted"/>